<dbReference type="Proteomes" id="UP000250275">
    <property type="component" value="Unassembled WGS sequence"/>
</dbReference>
<protein>
    <submittedName>
        <fullName evidence="1">Uncharacterized protein</fullName>
    </submittedName>
</protein>
<keyword evidence="2" id="KW-1185">Reference proteome</keyword>
<name>A0A310SRT5_9HYME</name>
<reference evidence="1 2" key="1">
    <citation type="submission" date="2015-07" db="EMBL/GenBank/DDBJ databases">
        <title>The genome of Eufriesea mexicana.</title>
        <authorList>
            <person name="Pan H."/>
            <person name="Kapheim K."/>
        </authorList>
    </citation>
    <scope>NUCLEOTIDE SEQUENCE [LARGE SCALE GENOMIC DNA]</scope>
    <source>
        <strain evidence="1">0111107269</strain>
        <tissue evidence="1">Whole body</tissue>
    </source>
</reference>
<evidence type="ECO:0000313" key="1">
    <source>
        <dbReference type="EMBL" id="OAD62497.1"/>
    </source>
</evidence>
<gene>
    <name evidence="1" type="ORF">WN48_07375</name>
</gene>
<proteinExistence type="predicted"/>
<organism evidence="1 2">
    <name type="scientific">Eufriesea mexicana</name>
    <dbReference type="NCBI Taxonomy" id="516756"/>
    <lineage>
        <taxon>Eukaryota</taxon>
        <taxon>Metazoa</taxon>
        <taxon>Ecdysozoa</taxon>
        <taxon>Arthropoda</taxon>
        <taxon>Hexapoda</taxon>
        <taxon>Insecta</taxon>
        <taxon>Pterygota</taxon>
        <taxon>Neoptera</taxon>
        <taxon>Endopterygota</taxon>
        <taxon>Hymenoptera</taxon>
        <taxon>Apocrita</taxon>
        <taxon>Aculeata</taxon>
        <taxon>Apoidea</taxon>
        <taxon>Anthophila</taxon>
        <taxon>Apidae</taxon>
        <taxon>Eufriesea</taxon>
    </lineage>
</organism>
<sequence length="69" mass="8001">MGSQIRGPLKMTQKQKESCQLAHINHVSFLNFHRRTGKIRTGRNVQFLIVQTWNMDVEELELSGGRHVL</sequence>
<dbReference type="AlphaFoldDB" id="A0A310SRT5"/>
<accession>A0A310SRT5</accession>
<evidence type="ECO:0000313" key="2">
    <source>
        <dbReference type="Proteomes" id="UP000250275"/>
    </source>
</evidence>
<dbReference type="EMBL" id="KQ759863">
    <property type="protein sequence ID" value="OAD62497.1"/>
    <property type="molecule type" value="Genomic_DNA"/>
</dbReference>